<evidence type="ECO:0000313" key="3">
    <source>
        <dbReference type="Proteomes" id="UP000324222"/>
    </source>
</evidence>
<accession>A0A5B7FAP1</accession>
<gene>
    <name evidence="2" type="ORF">E2C01_035792</name>
</gene>
<evidence type="ECO:0000313" key="2">
    <source>
        <dbReference type="EMBL" id="MPC42178.1"/>
    </source>
</evidence>
<proteinExistence type="predicted"/>
<dbReference type="AlphaFoldDB" id="A0A5B7FAP1"/>
<evidence type="ECO:0000256" key="1">
    <source>
        <dbReference type="SAM" id="MobiDB-lite"/>
    </source>
</evidence>
<dbReference type="Proteomes" id="UP000324222">
    <property type="component" value="Unassembled WGS sequence"/>
</dbReference>
<name>A0A5B7FAP1_PORTR</name>
<feature type="region of interest" description="Disordered" evidence="1">
    <location>
        <begin position="1"/>
        <end position="30"/>
    </location>
</feature>
<comment type="caution">
    <text evidence="2">The sequence shown here is derived from an EMBL/GenBank/DDBJ whole genome shotgun (WGS) entry which is preliminary data.</text>
</comment>
<keyword evidence="3" id="KW-1185">Reference proteome</keyword>
<feature type="compositionally biased region" description="Basic residues" evidence="1">
    <location>
        <begin position="1"/>
        <end position="14"/>
    </location>
</feature>
<reference evidence="2 3" key="1">
    <citation type="submission" date="2019-05" db="EMBL/GenBank/DDBJ databases">
        <title>Another draft genome of Portunus trituberculatus and its Hox gene families provides insights of decapod evolution.</title>
        <authorList>
            <person name="Jeong J.-H."/>
            <person name="Song I."/>
            <person name="Kim S."/>
            <person name="Choi T."/>
            <person name="Kim D."/>
            <person name="Ryu S."/>
            <person name="Kim W."/>
        </authorList>
    </citation>
    <scope>NUCLEOTIDE SEQUENCE [LARGE SCALE GENOMIC DNA]</scope>
    <source>
        <tissue evidence="2">Muscle</tissue>
    </source>
</reference>
<dbReference type="EMBL" id="VSRR010005337">
    <property type="protein sequence ID" value="MPC42178.1"/>
    <property type="molecule type" value="Genomic_DNA"/>
</dbReference>
<organism evidence="2 3">
    <name type="scientific">Portunus trituberculatus</name>
    <name type="common">Swimming crab</name>
    <name type="synonym">Neptunus trituberculatus</name>
    <dbReference type="NCBI Taxonomy" id="210409"/>
    <lineage>
        <taxon>Eukaryota</taxon>
        <taxon>Metazoa</taxon>
        <taxon>Ecdysozoa</taxon>
        <taxon>Arthropoda</taxon>
        <taxon>Crustacea</taxon>
        <taxon>Multicrustacea</taxon>
        <taxon>Malacostraca</taxon>
        <taxon>Eumalacostraca</taxon>
        <taxon>Eucarida</taxon>
        <taxon>Decapoda</taxon>
        <taxon>Pleocyemata</taxon>
        <taxon>Brachyura</taxon>
        <taxon>Eubrachyura</taxon>
        <taxon>Portunoidea</taxon>
        <taxon>Portunidae</taxon>
        <taxon>Portuninae</taxon>
        <taxon>Portunus</taxon>
    </lineage>
</organism>
<feature type="compositionally biased region" description="Low complexity" evidence="1">
    <location>
        <begin position="15"/>
        <end position="30"/>
    </location>
</feature>
<sequence length="104" mass="11088">MLLKQLRRKYHRSPCHASSPSPSAFPSLPLADPLGAALPPLSRSQVTATGRGRVTCCLPTTGATTCTPGGDNTWWCAWERPPPLLYLLPSSTTTTTTTVTPTLP</sequence>
<protein>
    <submittedName>
        <fullName evidence="2">Uncharacterized protein</fullName>
    </submittedName>
</protein>